<keyword evidence="3" id="KW-1185">Reference proteome</keyword>
<feature type="coiled-coil region" evidence="1">
    <location>
        <begin position="4"/>
        <end position="31"/>
    </location>
</feature>
<reference evidence="2 3" key="1">
    <citation type="submission" date="2020-08" db="EMBL/GenBank/DDBJ databases">
        <authorList>
            <person name="Liu C."/>
            <person name="Sun Q."/>
        </authorList>
    </citation>
    <scope>NUCLEOTIDE SEQUENCE [LARGE SCALE GENOMIC DNA]</scope>
    <source>
        <strain evidence="2 3">NSJ-57</strain>
    </source>
</reference>
<evidence type="ECO:0000256" key="1">
    <source>
        <dbReference type="SAM" id="Coils"/>
    </source>
</evidence>
<protein>
    <submittedName>
        <fullName evidence="2">Uncharacterized protein</fullName>
    </submittedName>
</protein>
<dbReference type="EMBL" id="CP060637">
    <property type="protein sequence ID" value="QNM15765.1"/>
    <property type="molecule type" value="Genomic_DNA"/>
</dbReference>
<evidence type="ECO:0000313" key="3">
    <source>
        <dbReference type="Proteomes" id="UP000515913"/>
    </source>
</evidence>
<dbReference type="AlphaFoldDB" id="A0A7G9GY83"/>
<evidence type="ECO:0000313" key="2">
    <source>
        <dbReference type="EMBL" id="QNM15765.1"/>
    </source>
</evidence>
<gene>
    <name evidence="2" type="ORF">H9Q81_02685</name>
</gene>
<sequence>MSIEKNLKYIKEEYEAEVARLERLNNFIKSAEFEKATDEMQRELLLKKQKALAEYVSIIAEQIKYDMKKVQDQEFDVENYDEIEKSHFNKK</sequence>
<proteinExistence type="predicted"/>
<name>A0A7G9GY83_9FUSO</name>
<dbReference type="KEGG" id="fho:H9Q81_02685"/>
<keyword evidence="1" id="KW-0175">Coiled coil</keyword>
<dbReference type="RefSeq" id="WP_101474884.1">
    <property type="nucleotide sequence ID" value="NZ_CP060637.1"/>
</dbReference>
<organism evidence="2 3">
    <name type="scientific">Fusobacterium hominis</name>
    <dbReference type="NCBI Taxonomy" id="2764326"/>
    <lineage>
        <taxon>Bacteria</taxon>
        <taxon>Fusobacteriati</taxon>
        <taxon>Fusobacteriota</taxon>
        <taxon>Fusobacteriia</taxon>
        <taxon>Fusobacteriales</taxon>
        <taxon>Fusobacteriaceae</taxon>
        <taxon>Fusobacterium</taxon>
    </lineage>
</organism>
<dbReference type="Proteomes" id="UP000515913">
    <property type="component" value="Chromosome"/>
</dbReference>
<accession>A0A7G9GY83</accession>